<feature type="region of interest" description="Disordered" evidence="1">
    <location>
        <begin position="163"/>
        <end position="245"/>
    </location>
</feature>
<dbReference type="AlphaFoldDB" id="A0A853C6B4"/>
<dbReference type="RefSeq" id="WP_179669026.1">
    <property type="nucleotide sequence ID" value="NZ_JACCFP010000001.1"/>
</dbReference>
<reference evidence="2 3" key="1">
    <citation type="submission" date="2020-07" db="EMBL/GenBank/DDBJ databases">
        <title>Sequencing the genomes of 1000 actinobacteria strains.</title>
        <authorList>
            <person name="Klenk H.-P."/>
        </authorList>
    </citation>
    <scope>NUCLEOTIDE SEQUENCE [LARGE SCALE GENOMIC DNA]</scope>
    <source>
        <strain evidence="2 3">DSM 103833</strain>
    </source>
</reference>
<evidence type="ECO:0000313" key="3">
    <source>
        <dbReference type="Proteomes" id="UP000530424"/>
    </source>
</evidence>
<comment type="caution">
    <text evidence="2">The sequence shown here is derived from an EMBL/GenBank/DDBJ whole genome shotgun (WGS) entry which is preliminary data.</text>
</comment>
<sequence>MTTTHHPQSPGSPTTAYGSQDTSAKETAQQAAGTAAEEGKRVAGVARDEARHVASEATTQARNLLSDATAEVEQQSRVQKDRLAGTVRTFGDDLDRMATSGSGLAAELAGELSQRAKSLSTQLESKEPSELLDGVRTYAREHPGTFLLGALAAGLVAGRLARGAKEATSSNGSTTQVSASGSAPVPPPPSTSATPATPATPSAYDTPSAAGTATGDPISGPASGPEAGYGSRPPAPESTEAGGWR</sequence>
<organism evidence="2 3">
    <name type="scientific">Nocardioides thalensis</name>
    <dbReference type="NCBI Taxonomy" id="1914755"/>
    <lineage>
        <taxon>Bacteria</taxon>
        <taxon>Bacillati</taxon>
        <taxon>Actinomycetota</taxon>
        <taxon>Actinomycetes</taxon>
        <taxon>Propionibacteriales</taxon>
        <taxon>Nocardioidaceae</taxon>
        <taxon>Nocardioides</taxon>
    </lineage>
</organism>
<protein>
    <submittedName>
        <fullName evidence="2">Uncharacterized protein</fullName>
    </submittedName>
</protein>
<gene>
    <name evidence="2" type="ORF">HNR19_003389</name>
</gene>
<keyword evidence="3" id="KW-1185">Reference proteome</keyword>
<feature type="compositionally biased region" description="Low complexity" evidence="1">
    <location>
        <begin position="191"/>
        <end position="210"/>
    </location>
</feature>
<feature type="compositionally biased region" description="Low complexity" evidence="1">
    <location>
        <begin position="25"/>
        <end position="36"/>
    </location>
</feature>
<feature type="compositionally biased region" description="Basic and acidic residues" evidence="1">
    <location>
        <begin position="37"/>
        <end position="54"/>
    </location>
</feature>
<proteinExistence type="predicted"/>
<evidence type="ECO:0000256" key="1">
    <source>
        <dbReference type="SAM" id="MobiDB-lite"/>
    </source>
</evidence>
<feature type="compositionally biased region" description="Polar residues" evidence="1">
    <location>
        <begin position="167"/>
        <end position="177"/>
    </location>
</feature>
<accession>A0A853C6B4</accession>
<feature type="region of interest" description="Disordered" evidence="1">
    <location>
        <begin position="1"/>
        <end position="84"/>
    </location>
</feature>
<feature type="compositionally biased region" description="Polar residues" evidence="1">
    <location>
        <begin position="1"/>
        <end position="22"/>
    </location>
</feature>
<dbReference type="Proteomes" id="UP000530424">
    <property type="component" value="Unassembled WGS sequence"/>
</dbReference>
<evidence type="ECO:0000313" key="2">
    <source>
        <dbReference type="EMBL" id="NYJ02691.1"/>
    </source>
</evidence>
<name>A0A853C6B4_9ACTN</name>
<dbReference type="EMBL" id="JACCFP010000001">
    <property type="protein sequence ID" value="NYJ02691.1"/>
    <property type="molecule type" value="Genomic_DNA"/>
</dbReference>